<evidence type="ECO:0000313" key="1">
    <source>
        <dbReference type="EMBL" id="RJT91553.1"/>
    </source>
</evidence>
<protein>
    <recommendedName>
        <fullName evidence="3">Nucleotidyl transferase AbiEii/AbiGii toxin family protein</fullName>
    </recommendedName>
</protein>
<dbReference type="Pfam" id="PF08843">
    <property type="entry name" value="AbiEii"/>
    <property type="match status" value="1"/>
</dbReference>
<reference evidence="1 2" key="1">
    <citation type="submission" date="2018-09" db="EMBL/GenBank/DDBJ databases">
        <title>Novel species of Cryobacterium.</title>
        <authorList>
            <person name="Liu Q."/>
            <person name="Xin Y.-H."/>
        </authorList>
    </citation>
    <scope>NUCLEOTIDE SEQUENCE [LARGE SCALE GENOMIC DNA]</scope>
    <source>
        <strain evidence="1 2">Hh39</strain>
    </source>
</reference>
<dbReference type="OrthoDB" id="4084402at2"/>
<dbReference type="Proteomes" id="UP000272015">
    <property type="component" value="Unassembled WGS sequence"/>
</dbReference>
<dbReference type="RefSeq" id="WP_119970806.1">
    <property type="nucleotide sequence ID" value="NZ_JBHSQA010000035.1"/>
</dbReference>
<dbReference type="AlphaFoldDB" id="A0A3A5MW97"/>
<proteinExistence type="predicted"/>
<evidence type="ECO:0000313" key="2">
    <source>
        <dbReference type="Proteomes" id="UP000272015"/>
    </source>
</evidence>
<gene>
    <name evidence="1" type="ORF">D6T64_01595</name>
</gene>
<sequence length="307" mass="33280">MIVSDPYPDGRAVLSAITEKARAAHRSGLGSSVQSLIELAIFDRFLCRVFSQDDCPFALKGGTSMLARLPQSRSTTDVDLETAEMSIDTAIAQLTSAASIDLGDHFEFRYVSHRDTGGPNQPELHAAAITFSVTVRGAGTRNPLRVDLAIHKRTPAAPLDIITPAFRLDVSRLGPAVAYQAIAVEDQIADKVCATLSTYGGQASTRTKDLVDLAILTKTMRIDARQLRISVHTEAHQRGLPPFTALHVPRSMTDGYRKVAKTVPVLSDFLDHEAALSLVNAMLLPALSAEIEDGAWDPSQQQWIRPS</sequence>
<comment type="caution">
    <text evidence="1">The sequence shown here is derived from an EMBL/GenBank/DDBJ whole genome shotgun (WGS) entry which is preliminary data.</text>
</comment>
<evidence type="ECO:0008006" key="3">
    <source>
        <dbReference type="Google" id="ProtNLM"/>
    </source>
</evidence>
<dbReference type="InterPro" id="IPR014942">
    <property type="entry name" value="AbiEii"/>
</dbReference>
<keyword evidence="2" id="KW-1185">Reference proteome</keyword>
<name>A0A3A5MW97_9MICO</name>
<organism evidence="1 2">
    <name type="scientific">Cryobacterium melibiosiphilum</name>
    <dbReference type="NCBI Taxonomy" id="995039"/>
    <lineage>
        <taxon>Bacteria</taxon>
        <taxon>Bacillati</taxon>
        <taxon>Actinomycetota</taxon>
        <taxon>Actinomycetes</taxon>
        <taxon>Micrococcales</taxon>
        <taxon>Microbacteriaceae</taxon>
        <taxon>Cryobacterium</taxon>
    </lineage>
</organism>
<accession>A0A3A5MW97</accession>
<dbReference type="EMBL" id="QZVS01000044">
    <property type="protein sequence ID" value="RJT91553.1"/>
    <property type="molecule type" value="Genomic_DNA"/>
</dbReference>